<accession>A0A1X7NEK2</accession>
<dbReference type="InterPro" id="IPR044855">
    <property type="entry name" value="CoA-Trfase_III_dom3_sf"/>
</dbReference>
<gene>
    <name evidence="2" type="ORF">SAMN02982922_1708</name>
</gene>
<dbReference type="Gene3D" id="3.40.50.10540">
    <property type="entry name" value="Crotonobetainyl-coa:carnitine coa-transferase, domain 1"/>
    <property type="match status" value="1"/>
</dbReference>
<dbReference type="PANTHER" id="PTHR48207">
    <property type="entry name" value="SUCCINATE--HYDROXYMETHYLGLUTARATE COA-TRANSFERASE"/>
    <property type="match status" value="1"/>
</dbReference>
<dbReference type="InterPro" id="IPR023606">
    <property type="entry name" value="CoA-Trfase_III_dom_1_sf"/>
</dbReference>
<dbReference type="PANTHER" id="PTHR48207:SF4">
    <property type="entry name" value="BLL6097 PROTEIN"/>
    <property type="match status" value="1"/>
</dbReference>
<evidence type="ECO:0000313" key="2">
    <source>
        <dbReference type="EMBL" id="SMH36172.1"/>
    </source>
</evidence>
<keyword evidence="1 2" id="KW-0808">Transferase</keyword>
<dbReference type="SUPFAM" id="SSF89796">
    <property type="entry name" value="CoA-transferase family III (CaiB/BaiF)"/>
    <property type="match status" value="1"/>
</dbReference>
<organism evidence="2 3">
    <name type="scientific">Mesorhizobium australicum</name>
    <dbReference type="NCBI Taxonomy" id="536018"/>
    <lineage>
        <taxon>Bacteria</taxon>
        <taxon>Pseudomonadati</taxon>
        <taxon>Pseudomonadota</taxon>
        <taxon>Alphaproteobacteria</taxon>
        <taxon>Hyphomicrobiales</taxon>
        <taxon>Phyllobacteriaceae</taxon>
        <taxon>Mesorhizobium</taxon>
    </lineage>
</organism>
<dbReference type="Pfam" id="PF02515">
    <property type="entry name" value="CoA_transf_3"/>
    <property type="match status" value="1"/>
</dbReference>
<proteinExistence type="predicted"/>
<dbReference type="InterPro" id="IPR050483">
    <property type="entry name" value="CoA-transferase_III_domain"/>
</dbReference>
<name>A0A1X7NEK2_9HYPH</name>
<dbReference type="AlphaFoldDB" id="A0A1X7NEK2"/>
<dbReference type="Gene3D" id="3.30.1540.10">
    <property type="entry name" value="formyl-coa transferase, domain 3"/>
    <property type="match status" value="1"/>
</dbReference>
<keyword evidence="3" id="KW-1185">Reference proteome</keyword>
<reference evidence="2 3" key="1">
    <citation type="submission" date="2017-04" db="EMBL/GenBank/DDBJ databases">
        <authorList>
            <person name="Afonso C.L."/>
            <person name="Miller P.J."/>
            <person name="Scott M.A."/>
            <person name="Spackman E."/>
            <person name="Goraichik I."/>
            <person name="Dimitrov K.M."/>
            <person name="Suarez D.L."/>
            <person name="Swayne D.E."/>
        </authorList>
    </citation>
    <scope>NUCLEOTIDE SEQUENCE [LARGE SCALE GENOMIC DNA]</scope>
    <source>
        <strain evidence="2 3">B5P</strain>
    </source>
</reference>
<dbReference type="GO" id="GO:0008410">
    <property type="term" value="F:CoA-transferase activity"/>
    <property type="evidence" value="ECO:0007669"/>
    <property type="project" value="TreeGrafter"/>
</dbReference>
<protein>
    <submittedName>
        <fullName evidence="2">Crotonobetainyl-CoA:carnitine CoA-transferase CaiB</fullName>
    </submittedName>
</protein>
<evidence type="ECO:0000256" key="1">
    <source>
        <dbReference type="ARBA" id="ARBA00022679"/>
    </source>
</evidence>
<sequence>MTQPDQAKGGVGPLHGLRVIDMTTVLMGPSATQILGDFGADVIKVEAPEGDLVRQIGPARHEGMGPIYLHANRSKRAITLDLKRPEGCEVLLRLCESADVLVYNVRAKAMKRLGLTYEKVSAANPRLIYAGMFGYGQDGPYAARPAYDDLIQGGAALPYLFSRVNEGKPRYVPSAIADRVVGLAAVGAILAAVVDRSRTGLGQRVEIPMFETMVSVVFGDHMGGLTFEPPLDGGGYRRHLSPGRRPYQTSDGYICALIYTDAHWQRFFAEIGRPDMPAADPRFHTFASRMAHVNEVYDELSEILLTRTSAEWIELLDRADIPVMPMHDFESLLEDPHLNATGFFDVIDHPSEGPLRSMAVPSKWSRSVVGASRHAPRQGEHSEEILREAGYGADEIAGLVACGAVRGAASGG</sequence>
<dbReference type="EMBL" id="FXBL01000004">
    <property type="protein sequence ID" value="SMH36172.1"/>
    <property type="molecule type" value="Genomic_DNA"/>
</dbReference>
<evidence type="ECO:0000313" key="3">
    <source>
        <dbReference type="Proteomes" id="UP000193083"/>
    </source>
</evidence>
<dbReference type="Proteomes" id="UP000193083">
    <property type="component" value="Unassembled WGS sequence"/>
</dbReference>
<dbReference type="InterPro" id="IPR003673">
    <property type="entry name" value="CoA-Trfase_fam_III"/>
</dbReference>